<dbReference type="PANTHER" id="PTHR23501">
    <property type="entry name" value="MAJOR FACILITATOR SUPERFAMILY"/>
    <property type="match status" value="1"/>
</dbReference>
<evidence type="ECO:0000256" key="2">
    <source>
        <dbReference type="ARBA" id="ARBA00022692"/>
    </source>
</evidence>
<evidence type="ECO:0000256" key="1">
    <source>
        <dbReference type="ARBA" id="ARBA00004651"/>
    </source>
</evidence>
<dbReference type="Proteomes" id="UP001595859">
    <property type="component" value="Unassembled WGS sequence"/>
</dbReference>
<feature type="transmembrane region" description="Helical" evidence="5">
    <location>
        <begin position="216"/>
        <end position="235"/>
    </location>
</feature>
<feature type="transmembrane region" description="Helical" evidence="5">
    <location>
        <begin position="241"/>
        <end position="261"/>
    </location>
</feature>
<dbReference type="Gene3D" id="1.20.1250.20">
    <property type="entry name" value="MFS general substrate transporter like domains"/>
    <property type="match status" value="1"/>
</dbReference>
<evidence type="ECO:0000256" key="5">
    <source>
        <dbReference type="SAM" id="Phobius"/>
    </source>
</evidence>
<dbReference type="PROSITE" id="PS50850">
    <property type="entry name" value="MFS"/>
    <property type="match status" value="1"/>
</dbReference>
<reference evidence="8" key="1">
    <citation type="journal article" date="2019" name="Int. J. Syst. Evol. Microbiol.">
        <title>The Global Catalogue of Microorganisms (GCM) 10K type strain sequencing project: providing services to taxonomists for standard genome sequencing and annotation.</title>
        <authorList>
            <consortium name="The Broad Institute Genomics Platform"/>
            <consortium name="The Broad Institute Genome Sequencing Center for Infectious Disease"/>
            <person name="Wu L."/>
            <person name="Ma J."/>
        </authorList>
    </citation>
    <scope>NUCLEOTIDE SEQUENCE [LARGE SCALE GENOMIC DNA]</scope>
    <source>
        <strain evidence="8">ZS-22-S1</strain>
    </source>
</reference>
<dbReference type="InterPro" id="IPR020846">
    <property type="entry name" value="MFS_dom"/>
</dbReference>
<evidence type="ECO:0000259" key="6">
    <source>
        <dbReference type="PROSITE" id="PS50850"/>
    </source>
</evidence>
<keyword evidence="4 5" id="KW-0472">Membrane</keyword>
<keyword evidence="2 5" id="KW-0812">Transmembrane</keyword>
<dbReference type="RefSeq" id="WP_378058571.1">
    <property type="nucleotide sequence ID" value="NZ_JBHSIS010000010.1"/>
</dbReference>
<feature type="transmembrane region" description="Helical" evidence="5">
    <location>
        <begin position="434"/>
        <end position="453"/>
    </location>
</feature>
<comment type="subcellular location">
    <subcellularLocation>
        <location evidence="1">Cell membrane</location>
        <topology evidence="1">Multi-pass membrane protein</topology>
    </subcellularLocation>
</comment>
<evidence type="ECO:0000313" key="8">
    <source>
        <dbReference type="Proteomes" id="UP001595859"/>
    </source>
</evidence>
<dbReference type="InterPro" id="IPR036259">
    <property type="entry name" value="MFS_trans_sf"/>
</dbReference>
<dbReference type="SUPFAM" id="SSF103473">
    <property type="entry name" value="MFS general substrate transporter"/>
    <property type="match status" value="1"/>
</dbReference>
<sequence length="460" mass="47347">MSLDAVEPQHEEKAPSVWSARYRATTIGMLTLVTIAAFEHLGVSTAMPRMVADLRGEALYSWPFTAFLAASVMATVLSGRFCDRFGPAPALLAGPGLFLAGLITSGVASDMPVLLAGRALQGLGLGTEIVAIYVLVALVFPHRGRPAVFGLLAAAWVVPSLVGPTAAGLITEHVGWRWVFLGIAPFALLGALLLVPVLRSLPEVARDAPASTVRRGVPLAAVATAFGIAALTWAAQHPSPTTLWLGLAGLAALVPALRVLLPRGTFTARPGLPATVLVRGVFAGAFFGVEAFVPLTLTAVHGFSPAMSGVPLTVGACGWAAASHWQGRRPDLDRPTLIRGGLLALSAALAAMALVGADWGLAWLVVPFWLVAGAAMGLAYPSISVLGLDYAAPRDRGFVSSALQVNDMTFAAISVGLGGVMLATFASTAAPSAAIVPLNLLLAGLALFGALVFRPARQAS</sequence>
<feature type="transmembrane region" description="Helical" evidence="5">
    <location>
        <begin position="306"/>
        <end position="325"/>
    </location>
</feature>
<accession>A0ABV9S725</accession>
<feature type="transmembrane region" description="Helical" evidence="5">
    <location>
        <begin position="58"/>
        <end position="78"/>
    </location>
</feature>
<dbReference type="Pfam" id="PF07690">
    <property type="entry name" value="MFS_1"/>
    <property type="match status" value="1"/>
</dbReference>
<feature type="domain" description="Major facilitator superfamily (MFS) profile" evidence="6">
    <location>
        <begin position="25"/>
        <end position="460"/>
    </location>
</feature>
<dbReference type="EMBL" id="JBHSIS010000010">
    <property type="protein sequence ID" value="MFC4856609.1"/>
    <property type="molecule type" value="Genomic_DNA"/>
</dbReference>
<evidence type="ECO:0000256" key="3">
    <source>
        <dbReference type="ARBA" id="ARBA00022989"/>
    </source>
</evidence>
<dbReference type="InterPro" id="IPR011701">
    <property type="entry name" value="MFS"/>
</dbReference>
<dbReference type="PANTHER" id="PTHR23501:SF154">
    <property type="entry name" value="MULTIDRUG-EFFLUX TRANSPORTER RV1634-RELATED"/>
    <property type="match status" value="1"/>
</dbReference>
<feature type="transmembrane region" description="Helical" evidence="5">
    <location>
        <begin position="337"/>
        <end position="355"/>
    </location>
</feature>
<organism evidence="7 8">
    <name type="scientific">Actinophytocola glycyrrhizae</name>
    <dbReference type="NCBI Taxonomy" id="2044873"/>
    <lineage>
        <taxon>Bacteria</taxon>
        <taxon>Bacillati</taxon>
        <taxon>Actinomycetota</taxon>
        <taxon>Actinomycetes</taxon>
        <taxon>Pseudonocardiales</taxon>
        <taxon>Pseudonocardiaceae</taxon>
    </lineage>
</organism>
<keyword evidence="8" id="KW-1185">Reference proteome</keyword>
<gene>
    <name evidence="7" type="ORF">ACFPCV_24150</name>
</gene>
<keyword evidence="3 5" id="KW-1133">Transmembrane helix</keyword>
<feature type="transmembrane region" description="Helical" evidence="5">
    <location>
        <begin position="176"/>
        <end position="195"/>
    </location>
</feature>
<protein>
    <submittedName>
        <fullName evidence="7">MFS transporter</fullName>
    </submittedName>
</protein>
<feature type="transmembrane region" description="Helical" evidence="5">
    <location>
        <begin position="281"/>
        <end position="300"/>
    </location>
</feature>
<feature type="transmembrane region" description="Helical" evidence="5">
    <location>
        <begin position="20"/>
        <end position="38"/>
    </location>
</feature>
<feature type="transmembrane region" description="Helical" evidence="5">
    <location>
        <begin position="120"/>
        <end position="140"/>
    </location>
</feature>
<feature type="transmembrane region" description="Helical" evidence="5">
    <location>
        <begin position="147"/>
        <end position="170"/>
    </location>
</feature>
<feature type="transmembrane region" description="Helical" evidence="5">
    <location>
        <begin position="361"/>
        <end position="388"/>
    </location>
</feature>
<proteinExistence type="predicted"/>
<feature type="transmembrane region" description="Helical" evidence="5">
    <location>
        <begin position="409"/>
        <end position="428"/>
    </location>
</feature>
<feature type="transmembrane region" description="Helical" evidence="5">
    <location>
        <begin position="90"/>
        <end position="108"/>
    </location>
</feature>
<evidence type="ECO:0000313" key="7">
    <source>
        <dbReference type="EMBL" id="MFC4856609.1"/>
    </source>
</evidence>
<comment type="caution">
    <text evidence="7">The sequence shown here is derived from an EMBL/GenBank/DDBJ whole genome shotgun (WGS) entry which is preliminary data.</text>
</comment>
<name>A0ABV9S725_9PSEU</name>
<evidence type="ECO:0000256" key="4">
    <source>
        <dbReference type="ARBA" id="ARBA00023136"/>
    </source>
</evidence>